<sequence length="284" mass="30899">MRIPKIILKKFLRKLLPKRRDNGPAKNASSTAASGCARSAGPAEEPRDDGPAKSFPGPHKPDPSPGETTANEKQAELTPPHPAPSPPLEECPICHDPVGIANPEGVVESWAELHCGHRFGTNCLQVWLRDSVGLNHSAQPSCPVCRTVARHPACGHPIVVGGSLSLAARYYLQHQLPDQQQQQRARRRLERRAGHPQRPSTLLLMDLSRDSPDEVGRCRACVENATIEALQRKWEAEGQNAVAGPRSGSAILKGYLPSRKRPHGLQATVHSLGSDDVLPLRRDT</sequence>
<gene>
    <name evidence="4" type="ORF">DL762_007834</name>
</gene>
<dbReference type="SUPFAM" id="SSF57850">
    <property type="entry name" value="RING/U-box"/>
    <property type="match status" value="1"/>
</dbReference>
<dbReference type="Proteomes" id="UP000294003">
    <property type="component" value="Unassembled WGS sequence"/>
</dbReference>
<dbReference type="Gene3D" id="3.30.40.10">
    <property type="entry name" value="Zinc/RING finger domain, C3HC4 (zinc finger)"/>
    <property type="match status" value="1"/>
</dbReference>
<protein>
    <recommendedName>
        <fullName evidence="3">RING-type domain-containing protein</fullName>
    </recommendedName>
</protein>
<feature type="region of interest" description="Disordered" evidence="2">
    <location>
        <begin position="176"/>
        <end position="199"/>
    </location>
</feature>
<dbReference type="Pfam" id="PF13639">
    <property type="entry name" value="zf-RING_2"/>
    <property type="match status" value="1"/>
</dbReference>
<evidence type="ECO:0000313" key="4">
    <source>
        <dbReference type="EMBL" id="RYO80077.1"/>
    </source>
</evidence>
<evidence type="ECO:0000259" key="3">
    <source>
        <dbReference type="PROSITE" id="PS50089"/>
    </source>
</evidence>
<dbReference type="PROSITE" id="PS50089">
    <property type="entry name" value="ZF_RING_2"/>
    <property type="match status" value="1"/>
</dbReference>
<name>A0ABY0GYZ0_9PEZI</name>
<comment type="caution">
    <text evidence="4">The sequence shown here is derived from an EMBL/GenBank/DDBJ whole genome shotgun (WGS) entry which is preliminary data.</text>
</comment>
<organism evidence="4 5">
    <name type="scientific">Monosporascus cannonballus</name>
    <dbReference type="NCBI Taxonomy" id="155416"/>
    <lineage>
        <taxon>Eukaryota</taxon>
        <taxon>Fungi</taxon>
        <taxon>Dikarya</taxon>
        <taxon>Ascomycota</taxon>
        <taxon>Pezizomycotina</taxon>
        <taxon>Sordariomycetes</taxon>
        <taxon>Xylariomycetidae</taxon>
        <taxon>Xylariales</taxon>
        <taxon>Xylariales incertae sedis</taxon>
        <taxon>Monosporascus</taxon>
    </lineage>
</organism>
<accession>A0ABY0GYZ0</accession>
<dbReference type="EMBL" id="QJNS01000301">
    <property type="protein sequence ID" value="RYO80077.1"/>
    <property type="molecule type" value="Genomic_DNA"/>
</dbReference>
<keyword evidence="1" id="KW-0863">Zinc-finger</keyword>
<keyword evidence="1" id="KW-0479">Metal-binding</keyword>
<dbReference type="InterPro" id="IPR013083">
    <property type="entry name" value="Znf_RING/FYVE/PHD"/>
</dbReference>
<evidence type="ECO:0000256" key="1">
    <source>
        <dbReference type="PROSITE-ProRule" id="PRU00175"/>
    </source>
</evidence>
<dbReference type="InterPro" id="IPR001841">
    <property type="entry name" value="Znf_RING"/>
</dbReference>
<reference evidence="4 5" key="1">
    <citation type="submission" date="2018-06" db="EMBL/GenBank/DDBJ databases">
        <title>Complete Genomes of Monosporascus.</title>
        <authorList>
            <person name="Robinson A.J."/>
            <person name="Natvig D.O."/>
        </authorList>
    </citation>
    <scope>NUCLEOTIDE SEQUENCE [LARGE SCALE GENOMIC DNA]</scope>
    <source>
        <strain evidence="4 5">CBS 609.92</strain>
    </source>
</reference>
<keyword evidence="1" id="KW-0862">Zinc</keyword>
<feature type="domain" description="RING-type" evidence="3">
    <location>
        <begin position="91"/>
        <end position="146"/>
    </location>
</feature>
<keyword evidence="5" id="KW-1185">Reference proteome</keyword>
<feature type="region of interest" description="Disordered" evidence="2">
    <location>
        <begin position="12"/>
        <end position="90"/>
    </location>
</feature>
<feature type="compositionally biased region" description="Pro residues" evidence="2">
    <location>
        <begin position="79"/>
        <end position="89"/>
    </location>
</feature>
<evidence type="ECO:0000256" key="2">
    <source>
        <dbReference type="SAM" id="MobiDB-lite"/>
    </source>
</evidence>
<dbReference type="SMART" id="SM00184">
    <property type="entry name" value="RING"/>
    <property type="match status" value="1"/>
</dbReference>
<proteinExistence type="predicted"/>
<evidence type="ECO:0000313" key="5">
    <source>
        <dbReference type="Proteomes" id="UP000294003"/>
    </source>
</evidence>